<dbReference type="InterPro" id="IPR013328">
    <property type="entry name" value="6PGD_dom2"/>
</dbReference>
<dbReference type="PANTHER" id="PTHR43060">
    <property type="entry name" value="3-HYDROXYISOBUTYRATE DEHYDROGENASE-LIKE 1, MITOCHONDRIAL-RELATED"/>
    <property type="match status" value="1"/>
</dbReference>
<dbReference type="SUPFAM" id="SSF51735">
    <property type="entry name" value="NAD(P)-binding Rossmann-fold domains"/>
    <property type="match status" value="1"/>
</dbReference>
<keyword evidence="4" id="KW-1185">Reference proteome</keyword>
<gene>
    <name evidence="3" type="ORF">N0V87_000021</name>
</gene>
<reference evidence="3" key="1">
    <citation type="submission" date="2022-10" db="EMBL/GenBank/DDBJ databases">
        <title>Tapping the CABI collections for fungal endophytes: first genome assemblies for Collariella, Neodidymelliopsis, Ascochyta clinopodiicola, Didymella pomorum, Didymosphaeria variabile, Neocosmospora piperis and Neocucurbitaria cava.</title>
        <authorList>
            <person name="Hill R."/>
        </authorList>
    </citation>
    <scope>NUCLEOTIDE SEQUENCE</scope>
    <source>
        <strain evidence="3">IMI 360193</strain>
    </source>
</reference>
<evidence type="ECO:0000313" key="4">
    <source>
        <dbReference type="Proteomes" id="UP001140562"/>
    </source>
</evidence>
<accession>A0A9W9C4W6</accession>
<dbReference type="Pfam" id="PF03446">
    <property type="entry name" value="NAD_binding_2"/>
    <property type="match status" value="1"/>
</dbReference>
<feature type="domain" description="6-phosphogluconate dehydrogenase NADP-binding" evidence="1">
    <location>
        <begin position="6"/>
        <end position="161"/>
    </location>
</feature>
<dbReference type="InterPro" id="IPR008927">
    <property type="entry name" value="6-PGluconate_DH-like_C_sf"/>
</dbReference>
<dbReference type="InterPro" id="IPR029154">
    <property type="entry name" value="HIBADH-like_NADP-bd"/>
</dbReference>
<evidence type="ECO:0008006" key="5">
    <source>
        <dbReference type="Google" id="ProtNLM"/>
    </source>
</evidence>
<dbReference type="Gene3D" id="3.40.50.720">
    <property type="entry name" value="NAD(P)-binding Rossmann-like Domain"/>
    <property type="match status" value="1"/>
</dbReference>
<sequence>MSKPAIGFCGLGAMGLGMATNLVKQGYSVTGFDLYPPSLEKFEKAGGIPSTSLSESAKDKPFYIVMVAAAWQAQPALFADDGIVKALPKGATLLLTSTVPSSYAQSVEKELKDIGRDDIFFIDAPVSGGAGRAADGTLTIMAGASDAAFEKGKWLLAEMSAPSKLFIVDGGIGQGSNMKMVHQVLAAIQILAVSEAYGFGARLGLNGKDVSEAVIGSDAWSWMFENRSQRTLKEDYFPGASAVTIILKDTSIITLRARELEFPTPLCSIAEQVYFAALDRGWGANDDAGIVRLWTSEPVSSIQSSLSAEDKEQKLTLVKNLLRGIHLVAAAEALSLAKHVNIPLPQIYELAKDAAGGSKQFETYGPKMLPILDGQSDGNGKVLDSYIEGLQKALDEAQAIKCPTFLGNGAQALLLQTGKSRDLASLLNFYSA</sequence>
<proteinExistence type="predicted"/>
<dbReference type="GO" id="GO:0051287">
    <property type="term" value="F:NAD binding"/>
    <property type="evidence" value="ECO:0007669"/>
    <property type="project" value="InterPro"/>
</dbReference>
<evidence type="ECO:0000313" key="3">
    <source>
        <dbReference type="EMBL" id="KAJ4343741.1"/>
    </source>
</evidence>
<comment type="caution">
    <text evidence="3">The sequence shown here is derived from an EMBL/GenBank/DDBJ whole genome shotgun (WGS) entry which is preliminary data.</text>
</comment>
<dbReference type="GO" id="GO:0050661">
    <property type="term" value="F:NADP binding"/>
    <property type="evidence" value="ECO:0007669"/>
    <property type="project" value="InterPro"/>
</dbReference>
<dbReference type="AlphaFoldDB" id="A0A9W9C4W6"/>
<dbReference type="InterPro" id="IPR006115">
    <property type="entry name" value="6PGDH_NADP-bd"/>
</dbReference>
<dbReference type="Pfam" id="PF14833">
    <property type="entry name" value="NAD_binding_11"/>
    <property type="match status" value="2"/>
</dbReference>
<dbReference type="InterPro" id="IPR036291">
    <property type="entry name" value="NAD(P)-bd_dom_sf"/>
</dbReference>
<dbReference type="EMBL" id="JAPEUV010000001">
    <property type="protein sequence ID" value="KAJ4343741.1"/>
    <property type="molecule type" value="Genomic_DNA"/>
</dbReference>
<name>A0A9W9C4W6_9PLEO</name>
<feature type="domain" description="3-hydroxyisobutyrate dehydrogenase-like NAD-binding" evidence="2">
    <location>
        <begin position="317"/>
        <end position="419"/>
    </location>
</feature>
<feature type="domain" description="3-hydroxyisobutyrate dehydrogenase-like NAD-binding" evidence="2">
    <location>
        <begin position="173"/>
        <end position="293"/>
    </location>
</feature>
<dbReference type="SUPFAM" id="SSF48179">
    <property type="entry name" value="6-phosphogluconate dehydrogenase C-terminal domain-like"/>
    <property type="match status" value="2"/>
</dbReference>
<dbReference type="OrthoDB" id="48988at2759"/>
<protein>
    <recommendedName>
        <fullName evidence="5">Oxidoreductase-like protein</fullName>
    </recommendedName>
</protein>
<evidence type="ECO:0000259" key="1">
    <source>
        <dbReference type="Pfam" id="PF03446"/>
    </source>
</evidence>
<dbReference type="Gene3D" id="1.10.1040.10">
    <property type="entry name" value="N-(1-d-carboxylethyl)-l-norvaline Dehydrogenase, domain 2"/>
    <property type="match status" value="2"/>
</dbReference>
<evidence type="ECO:0000259" key="2">
    <source>
        <dbReference type="Pfam" id="PF14833"/>
    </source>
</evidence>
<dbReference type="PANTHER" id="PTHR43060:SF17">
    <property type="entry name" value="L-THREONATE DEHYDROGENASE"/>
    <property type="match status" value="1"/>
</dbReference>
<dbReference type="Proteomes" id="UP001140562">
    <property type="component" value="Unassembled WGS sequence"/>
</dbReference>
<organism evidence="3 4">
    <name type="scientific">Didymella glomerata</name>
    <dbReference type="NCBI Taxonomy" id="749621"/>
    <lineage>
        <taxon>Eukaryota</taxon>
        <taxon>Fungi</taxon>
        <taxon>Dikarya</taxon>
        <taxon>Ascomycota</taxon>
        <taxon>Pezizomycotina</taxon>
        <taxon>Dothideomycetes</taxon>
        <taxon>Pleosporomycetidae</taxon>
        <taxon>Pleosporales</taxon>
        <taxon>Pleosporineae</taxon>
        <taxon>Didymellaceae</taxon>
        <taxon>Didymella</taxon>
    </lineage>
</organism>